<evidence type="ECO:0000313" key="5">
    <source>
        <dbReference type="EMBL" id="GCB75809.1"/>
    </source>
</evidence>
<dbReference type="GO" id="GO:0030027">
    <property type="term" value="C:lamellipodium"/>
    <property type="evidence" value="ECO:0007669"/>
    <property type="project" value="TreeGrafter"/>
</dbReference>
<dbReference type="PROSITE" id="PS51456">
    <property type="entry name" value="MYOSIN_MOTOR"/>
    <property type="match status" value="1"/>
</dbReference>
<dbReference type="PRINTS" id="PR00193">
    <property type="entry name" value="MYOSINHEAVY"/>
</dbReference>
<dbReference type="Gene3D" id="1.10.10.820">
    <property type="match status" value="1"/>
</dbReference>
<keyword evidence="3" id="KW-0505">Motor protein</keyword>
<evidence type="ECO:0000256" key="1">
    <source>
        <dbReference type="ARBA" id="ARBA00004496"/>
    </source>
</evidence>
<dbReference type="AlphaFoldDB" id="A0A401PRQ0"/>
<accession>A0A401PRQ0</accession>
<feature type="domain" description="Myosin motor" evidence="4">
    <location>
        <begin position="1"/>
        <end position="252"/>
    </location>
</feature>
<evidence type="ECO:0000256" key="2">
    <source>
        <dbReference type="ARBA" id="ARBA00022490"/>
    </source>
</evidence>
<dbReference type="GO" id="GO:0005884">
    <property type="term" value="C:actin filament"/>
    <property type="evidence" value="ECO:0007669"/>
    <property type="project" value="TreeGrafter"/>
</dbReference>
<dbReference type="GO" id="GO:0005737">
    <property type="term" value="C:cytoplasm"/>
    <property type="evidence" value="ECO:0007669"/>
    <property type="project" value="UniProtKB-SubCell"/>
</dbReference>
<dbReference type="SMART" id="SM00242">
    <property type="entry name" value="MYSc"/>
    <property type="match status" value="1"/>
</dbReference>
<sequence>MDSSEGECNSPEDYYYLNQKQNFCLDDGEDLKHDFERLKQAMEMVGFLHITKNQIFFVLSAILYLGNVVYKKKSTGREESLEVGPPEVLDTLSELLKVKRDTLVEALTKRKTVTVGEKLILPYSHNEAITTRDSMAKSLYTALFDWIVLRINHALLNKKDMEESVTCLSIGVLDIFGFEDFRNNSFEQFCINYANEQLQYYFNQHIFKLEQEEYQSEGITWHNIDYTDNVGCIHLISKKPTGLFHLLDEESK</sequence>
<dbReference type="Pfam" id="PF00063">
    <property type="entry name" value="Myosin_head"/>
    <property type="match status" value="1"/>
</dbReference>
<dbReference type="InterPro" id="IPR027417">
    <property type="entry name" value="P-loop_NTPase"/>
</dbReference>
<dbReference type="GO" id="GO:0005096">
    <property type="term" value="F:GTPase activator activity"/>
    <property type="evidence" value="ECO:0007669"/>
    <property type="project" value="InterPro"/>
</dbReference>
<dbReference type="PANTHER" id="PTHR46184:SF2">
    <property type="entry name" value="UNCONVENTIONAL MYOSIN-IXB"/>
    <property type="match status" value="1"/>
</dbReference>
<dbReference type="OMA" id="WLGEVEY"/>
<dbReference type="GO" id="GO:0016887">
    <property type="term" value="F:ATP hydrolysis activity"/>
    <property type="evidence" value="ECO:0007669"/>
    <property type="project" value="TreeGrafter"/>
</dbReference>
<dbReference type="GO" id="GO:0000146">
    <property type="term" value="F:microfilament motor activity"/>
    <property type="evidence" value="ECO:0007669"/>
    <property type="project" value="InterPro"/>
</dbReference>
<dbReference type="GO" id="GO:0001726">
    <property type="term" value="C:ruffle"/>
    <property type="evidence" value="ECO:0007669"/>
    <property type="project" value="TreeGrafter"/>
</dbReference>
<comment type="caution">
    <text evidence="5">The sequence shown here is derived from an EMBL/GenBank/DDBJ whole genome shotgun (WGS) entry which is preliminary data.</text>
</comment>
<dbReference type="Proteomes" id="UP000288216">
    <property type="component" value="Unassembled WGS sequence"/>
</dbReference>
<dbReference type="GO" id="GO:0030048">
    <property type="term" value="P:actin filament-based movement"/>
    <property type="evidence" value="ECO:0007669"/>
    <property type="project" value="TreeGrafter"/>
</dbReference>
<evidence type="ECO:0000256" key="3">
    <source>
        <dbReference type="PROSITE-ProRule" id="PRU00782"/>
    </source>
</evidence>
<name>A0A401PRQ0_SCYTO</name>
<proteinExistence type="inferred from homology"/>
<keyword evidence="2" id="KW-0963">Cytoplasm</keyword>
<keyword evidence="3" id="KW-0518">Myosin</keyword>
<gene>
    <name evidence="5" type="ORF">scyTo_0016475</name>
</gene>
<keyword evidence="3" id="KW-0009">Actin-binding</keyword>
<comment type="similarity">
    <text evidence="3">Belongs to the TRAFAC class myosin-kinesin ATPase superfamily. Myosin family.</text>
</comment>
<dbReference type="FunFam" id="1.20.120.720:FF:000003">
    <property type="entry name" value="Putative unconventional myosin-IXa"/>
    <property type="match status" value="1"/>
</dbReference>
<keyword evidence="6" id="KW-1185">Reference proteome</keyword>
<dbReference type="InterPro" id="IPR046987">
    <property type="entry name" value="Myo9"/>
</dbReference>
<dbReference type="GO" id="GO:0051015">
    <property type="term" value="F:actin filament binding"/>
    <property type="evidence" value="ECO:0007669"/>
    <property type="project" value="TreeGrafter"/>
</dbReference>
<organism evidence="5 6">
    <name type="scientific">Scyliorhinus torazame</name>
    <name type="common">Cloudy catshark</name>
    <name type="synonym">Catulus torazame</name>
    <dbReference type="NCBI Taxonomy" id="75743"/>
    <lineage>
        <taxon>Eukaryota</taxon>
        <taxon>Metazoa</taxon>
        <taxon>Chordata</taxon>
        <taxon>Craniata</taxon>
        <taxon>Vertebrata</taxon>
        <taxon>Chondrichthyes</taxon>
        <taxon>Elasmobranchii</taxon>
        <taxon>Galeomorphii</taxon>
        <taxon>Galeoidea</taxon>
        <taxon>Carcharhiniformes</taxon>
        <taxon>Scyliorhinidae</taxon>
        <taxon>Scyliorhinus</taxon>
    </lineage>
</organism>
<dbReference type="GO" id="GO:0005524">
    <property type="term" value="F:ATP binding"/>
    <property type="evidence" value="ECO:0007669"/>
    <property type="project" value="InterPro"/>
</dbReference>
<dbReference type="GO" id="GO:0035556">
    <property type="term" value="P:intracellular signal transduction"/>
    <property type="evidence" value="ECO:0007669"/>
    <property type="project" value="InterPro"/>
</dbReference>
<dbReference type="Gene3D" id="1.20.58.530">
    <property type="match status" value="1"/>
</dbReference>
<comment type="subcellular location">
    <subcellularLocation>
        <location evidence="1">Cytoplasm</location>
    </subcellularLocation>
</comment>
<dbReference type="STRING" id="75743.A0A401PRQ0"/>
<protein>
    <recommendedName>
        <fullName evidence="4">Myosin motor domain-containing protein</fullName>
    </recommendedName>
</protein>
<dbReference type="GO" id="GO:0072673">
    <property type="term" value="P:lamellipodium morphogenesis"/>
    <property type="evidence" value="ECO:0007669"/>
    <property type="project" value="TreeGrafter"/>
</dbReference>
<dbReference type="GO" id="GO:0016459">
    <property type="term" value="C:myosin complex"/>
    <property type="evidence" value="ECO:0007669"/>
    <property type="project" value="UniProtKB-KW"/>
</dbReference>
<dbReference type="EMBL" id="BFAA01009970">
    <property type="protein sequence ID" value="GCB75809.1"/>
    <property type="molecule type" value="Genomic_DNA"/>
</dbReference>
<comment type="caution">
    <text evidence="3">Lacks conserved residue(s) required for the propagation of feature annotation.</text>
</comment>
<dbReference type="InterPro" id="IPR001609">
    <property type="entry name" value="Myosin_head_motor_dom-like"/>
</dbReference>
<reference evidence="5 6" key="1">
    <citation type="journal article" date="2018" name="Nat. Ecol. Evol.">
        <title>Shark genomes provide insights into elasmobranch evolution and the origin of vertebrates.</title>
        <authorList>
            <person name="Hara Y"/>
            <person name="Yamaguchi K"/>
            <person name="Onimaru K"/>
            <person name="Kadota M"/>
            <person name="Koyanagi M"/>
            <person name="Keeley SD"/>
            <person name="Tatsumi K"/>
            <person name="Tanaka K"/>
            <person name="Motone F"/>
            <person name="Kageyama Y"/>
            <person name="Nozu R"/>
            <person name="Adachi N"/>
            <person name="Nishimura O"/>
            <person name="Nakagawa R"/>
            <person name="Tanegashima C"/>
            <person name="Kiyatake I"/>
            <person name="Matsumoto R"/>
            <person name="Murakumo K"/>
            <person name="Nishida K"/>
            <person name="Terakita A"/>
            <person name="Kuratani S"/>
            <person name="Sato K"/>
            <person name="Hyodo S Kuraku.S."/>
        </authorList>
    </citation>
    <scope>NUCLEOTIDE SEQUENCE [LARGE SCALE GENOMIC DNA]</scope>
</reference>
<dbReference type="OrthoDB" id="312459at2759"/>
<evidence type="ECO:0000313" key="6">
    <source>
        <dbReference type="Proteomes" id="UP000288216"/>
    </source>
</evidence>
<dbReference type="PANTHER" id="PTHR46184">
    <property type="entry name" value="UNCONVENTIONAL MYOSIN-IXB-LIKE PROTEIN"/>
    <property type="match status" value="1"/>
</dbReference>
<evidence type="ECO:0000259" key="4">
    <source>
        <dbReference type="PROSITE" id="PS51456"/>
    </source>
</evidence>
<dbReference type="SUPFAM" id="SSF52540">
    <property type="entry name" value="P-loop containing nucleoside triphosphate hydrolases"/>
    <property type="match status" value="1"/>
</dbReference>
<dbReference type="Gene3D" id="1.20.120.720">
    <property type="entry name" value="Myosin VI head, motor domain, U50 subdomain"/>
    <property type="match status" value="1"/>
</dbReference>